<evidence type="ECO:0000313" key="4">
    <source>
        <dbReference type="Proteomes" id="UP000199648"/>
    </source>
</evidence>
<dbReference type="AlphaFoldDB" id="A0A1G5PKM9"/>
<dbReference type="Pfam" id="PF00226">
    <property type="entry name" value="DnaJ"/>
    <property type="match status" value="1"/>
</dbReference>
<dbReference type="SMART" id="SM00271">
    <property type="entry name" value="DnaJ"/>
    <property type="match status" value="1"/>
</dbReference>
<accession>A0A1G5PKM9</accession>
<dbReference type="EMBL" id="FMWD01000001">
    <property type="protein sequence ID" value="SCZ50052.1"/>
    <property type="molecule type" value="Genomic_DNA"/>
</dbReference>
<gene>
    <name evidence="3" type="ORF">SAMN03097708_00325</name>
</gene>
<reference evidence="3 4" key="1">
    <citation type="submission" date="2016-10" db="EMBL/GenBank/DDBJ databases">
        <authorList>
            <person name="de Groot N.N."/>
        </authorList>
    </citation>
    <scope>NUCLEOTIDE SEQUENCE [LARGE SCALE GENOMIC DNA]</scope>
    <source>
        <strain evidence="3 4">HLD2</strain>
    </source>
</reference>
<keyword evidence="4" id="KW-1185">Reference proteome</keyword>
<dbReference type="Gene3D" id="1.10.287.110">
    <property type="entry name" value="DnaJ domain"/>
    <property type="match status" value="1"/>
</dbReference>
<dbReference type="InterPro" id="IPR021059">
    <property type="entry name" value="DnaJ-related_N"/>
</dbReference>
<dbReference type="InterPro" id="IPR001623">
    <property type="entry name" value="DnaJ_domain"/>
</dbReference>
<feature type="domain" description="J" evidence="2">
    <location>
        <begin position="140"/>
        <end position="194"/>
    </location>
</feature>
<dbReference type="RefSeq" id="WP_092991913.1">
    <property type="nucleotide sequence ID" value="NZ_FMWD01000001.1"/>
</dbReference>
<organism evidence="3 4">
    <name type="scientific">Thiohalomonas denitrificans</name>
    <dbReference type="NCBI Taxonomy" id="415747"/>
    <lineage>
        <taxon>Bacteria</taxon>
        <taxon>Pseudomonadati</taxon>
        <taxon>Pseudomonadota</taxon>
        <taxon>Gammaproteobacteria</taxon>
        <taxon>Thiohalomonadales</taxon>
        <taxon>Thiohalomonadaceae</taxon>
        <taxon>Thiohalomonas</taxon>
    </lineage>
</organism>
<dbReference type="CDD" id="cd06257">
    <property type="entry name" value="DnaJ"/>
    <property type="match status" value="1"/>
</dbReference>
<dbReference type="SUPFAM" id="SSF46565">
    <property type="entry name" value="Chaperone J-domain"/>
    <property type="match status" value="1"/>
</dbReference>
<dbReference type="OrthoDB" id="581986at2"/>
<evidence type="ECO:0000313" key="3">
    <source>
        <dbReference type="EMBL" id="SCZ50052.1"/>
    </source>
</evidence>
<proteinExistence type="predicted"/>
<dbReference type="PROSITE" id="PS50076">
    <property type="entry name" value="DNAJ_2"/>
    <property type="match status" value="1"/>
</dbReference>
<evidence type="ECO:0000259" key="2">
    <source>
        <dbReference type="PROSITE" id="PS50076"/>
    </source>
</evidence>
<dbReference type="STRING" id="415747.SAMN03097708_00325"/>
<dbReference type="Proteomes" id="UP000199648">
    <property type="component" value="Unassembled WGS sequence"/>
</dbReference>
<name>A0A1G5PKM9_9GAMM</name>
<dbReference type="Pfam" id="PF12339">
    <property type="entry name" value="DNAJ_related"/>
    <property type="match status" value="1"/>
</dbReference>
<protein>
    <submittedName>
        <fullName evidence="3">DNA-J related protein</fullName>
    </submittedName>
</protein>
<dbReference type="InterPro" id="IPR036869">
    <property type="entry name" value="J_dom_sf"/>
</dbReference>
<keyword evidence="1" id="KW-0143">Chaperone</keyword>
<sequence length="194" mass="22528">MDSERIKRLERVIGHELHRNPSGLGEFELISRLRKAGWPEFERTYPTDFLGLFKRHFLLFHILFRLRDRYRQEQVGELAIGALRIVLEPYCSGTEAIATSDPLREYYLDFSQLTSTSEKEVLVLLDGFRGRLDADGEKGSALALMGLSEPVEYAAIKHRYRQLAMRHHPDRGGDQVRLQDLNHAMGVLSRYYHQ</sequence>
<evidence type="ECO:0000256" key="1">
    <source>
        <dbReference type="ARBA" id="ARBA00023186"/>
    </source>
</evidence>